<evidence type="ECO:0000313" key="2">
    <source>
        <dbReference type="Proteomes" id="UP001597018"/>
    </source>
</evidence>
<comment type="caution">
    <text evidence="1">The sequence shown here is derived from an EMBL/GenBank/DDBJ whole genome shotgun (WGS) entry which is preliminary data.</text>
</comment>
<accession>A0ABW3G390</accession>
<name>A0ABW3G390_9PSEU</name>
<dbReference type="Proteomes" id="UP001597018">
    <property type="component" value="Unassembled WGS sequence"/>
</dbReference>
<organism evidence="1 2">
    <name type="scientific">Saccharopolyspora rosea</name>
    <dbReference type="NCBI Taxonomy" id="524884"/>
    <lineage>
        <taxon>Bacteria</taxon>
        <taxon>Bacillati</taxon>
        <taxon>Actinomycetota</taxon>
        <taxon>Actinomycetes</taxon>
        <taxon>Pseudonocardiales</taxon>
        <taxon>Pseudonocardiaceae</taxon>
        <taxon>Saccharopolyspora</taxon>
    </lineage>
</organism>
<gene>
    <name evidence="1" type="ORF">ACFQ16_27605</name>
</gene>
<proteinExistence type="predicted"/>
<keyword evidence="2" id="KW-1185">Reference proteome</keyword>
<evidence type="ECO:0000313" key="1">
    <source>
        <dbReference type="EMBL" id="MFD0923525.1"/>
    </source>
</evidence>
<protein>
    <submittedName>
        <fullName evidence="1">Uncharacterized protein</fullName>
    </submittedName>
</protein>
<dbReference type="RefSeq" id="WP_263247093.1">
    <property type="nucleotide sequence ID" value="NZ_BAABLT010000012.1"/>
</dbReference>
<reference evidence="2" key="1">
    <citation type="journal article" date="2019" name="Int. J. Syst. Evol. Microbiol.">
        <title>The Global Catalogue of Microorganisms (GCM) 10K type strain sequencing project: providing services to taxonomists for standard genome sequencing and annotation.</title>
        <authorList>
            <consortium name="The Broad Institute Genomics Platform"/>
            <consortium name="The Broad Institute Genome Sequencing Center for Infectious Disease"/>
            <person name="Wu L."/>
            <person name="Ma J."/>
        </authorList>
    </citation>
    <scope>NUCLEOTIDE SEQUENCE [LARGE SCALE GENOMIC DNA]</scope>
    <source>
        <strain evidence="2">CCUG 56401</strain>
    </source>
</reference>
<dbReference type="EMBL" id="JBHTIW010000036">
    <property type="protein sequence ID" value="MFD0923525.1"/>
    <property type="molecule type" value="Genomic_DNA"/>
</dbReference>
<sequence>MRWSSDVWRADWIGPRLAPFDSGEVTSVVPDGFESYARILHPCPDTDGGTVRWSRVAQWSGIPLRPGMQFTEIAFPEHTPDGPVPCDHGPVEGTLPRGDAAALTAPLAAHTSTPGTCWFCVWDGFGWDNWVPLTFGDGDAPALPPFRDPVPSEVRDGPRVRLPHRDYFLYGGPASDVVALADAVDQTPNLWWPEDRAWCAGTDIDLPVTYLGGSADLIAAVLADDRIEAQPARPHEEDHHLRGPAWLADRIDEAVSELLLDGRTRVDTVHGSTHAHLENRPDGAQRLAVRYSRGNGSAGIGGTFVRTTDDEERRRQIHHQLTFSVLGLIHF</sequence>